<sequence>MHATQIVTDDGLAALLQASTQARRQALELIDLAARGASSDAAAQDRSPSLAEIAAEIVREQKLLVANIAQLRTLHRSAYFSARETKSQTAEARQEVDRLHLQLQNLYYEQQHLQGEISACQNYDHSYEHLPLISEEEFLALHPEHADADEVALMTARITHEKQEREALEKQKNELLKKKLKLIAENKKRKEDLASLDRDLENFIDAAKPIQNLFDKVV</sequence>
<organism evidence="5 6">
    <name type="scientific">Ophiostoma piceae (strain UAMH 11346)</name>
    <name type="common">Sap stain fungus</name>
    <dbReference type="NCBI Taxonomy" id="1262450"/>
    <lineage>
        <taxon>Eukaryota</taxon>
        <taxon>Fungi</taxon>
        <taxon>Dikarya</taxon>
        <taxon>Ascomycota</taxon>
        <taxon>Pezizomycotina</taxon>
        <taxon>Sordariomycetes</taxon>
        <taxon>Sordariomycetidae</taxon>
        <taxon>Ophiostomatales</taxon>
        <taxon>Ophiostomataceae</taxon>
        <taxon>Ophiostoma</taxon>
    </lineage>
</organism>
<dbReference type="GO" id="GO:0003729">
    <property type="term" value="F:mRNA binding"/>
    <property type="evidence" value="ECO:0007669"/>
    <property type="project" value="TreeGrafter"/>
</dbReference>
<dbReference type="Proteomes" id="UP000016923">
    <property type="component" value="Unassembled WGS sequence"/>
</dbReference>
<protein>
    <submittedName>
        <fullName evidence="5">Putative thoc5 family protein</fullName>
    </submittedName>
</protein>
<dbReference type="eggNOG" id="KOG2216">
    <property type="taxonomic scope" value="Eukaryota"/>
</dbReference>
<comment type="subcellular location">
    <subcellularLocation>
        <location evidence="1">Nucleus</location>
    </subcellularLocation>
</comment>
<feature type="coiled-coil region" evidence="4">
    <location>
        <begin position="151"/>
        <end position="193"/>
    </location>
</feature>
<evidence type="ECO:0000256" key="2">
    <source>
        <dbReference type="ARBA" id="ARBA00008044"/>
    </source>
</evidence>
<keyword evidence="6" id="KW-1185">Reference proteome</keyword>
<evidence type="ECO:0000313" key="5">
    <source>
        <dbReference type="EMBL" id="EPE08284.1"/>
    </source>
</evidence>
<dbReference type="PANTHER" id="PTHR13375:SF3">
    <property type="entry name" value="THO COMPLEX SUBUNIT 5 HOMOLOG"/>
    <property type="match status" value="1"/>
</dbReference>
<evidence type="ECO:0000256" key="3">
    <source>
        <dbReference type="ARBA" id="ARBA00023242"/>
    </source>
</evidence>
<proteinExistence type="inferred from homology"/>
<name>S3C460_OPHP1</name>
<dbReference type="STRING" id="1262450.S3C460"/>
<dbReference type="OrthoDB" id="20582at2759"/>
<dbReference type="PANTHER" id="PTHR13375">
    <property type="entry name" value="FMS INTERACTING PROTEIN"/>
    <property type="match status" value="1"/>
</dbReference>
<dbReference type="InterPro" id="IPR019163">
    <property type="entry name" value="THO_Thoc5"/>
</dbReference>
<dbReference type="VEuPathDB" id="FungiDB:F503_01067"/>
<dbReference type="HOGENOM" id="CLU_082754_0_0_1"/>
<dbReference type="AlphaFoldDB" id="S3C460"/>
<dbReference type="GO" id="GO:0000445">
    <property type="term" value="C:THO complex part of transcription export complex"/>
    <property type="evidence" value="ECO:0007669"/>
    <property type="project" value="TreeGrafter"/>
</dbReference>
<dbReference type="EMBL" id="KE148149">
    <property type="protein sequence ID" value="EPE08284.1"/>
    <property type="molecule type" value="Genomic_DNA"/>
</dbReference>
<reference evidence="5 6" key="1">
    <citation type="journal article" date="2013" name="BMC Genomics">
        <title>The genome and transcriptome of the pine saprophyte Ophiostoma piceae, and a comparison with the bark beetle-associated pine pathogen Grosmannia clavigera.</title>
        <authorList>
            <person name="Haridas S."/>
            <person name="Wang Y."/>
            <person name="Lim L."/>
            <person name="Massoumi Alamouti S."/>
            <person name="Jackman S."/>
            <person name="Docking R."/>
            <person name="Robertson G."/>
            <person name="Birol I."/>
            <person name="Bohlmann J."/>
            <person name="Breuil C."/>
        </authorList>
    </citation>
    <scope>NUCLEOTIDE SEQUENCE [LARGE SCALE GENOMIC DNA]</scope>
    <source>
        <strain evidence="5 6">UAMH 11346</strain>
    </source>
</reference>
<dbReference type="GO" id="GO:0006406">
    <property type="term" value="P:mRNA export from nucleus"/>
    <property type="evidence" value="ECO:0007669"/>
    <property type="project" value="TreeGrafter"/>
</dbReference>
<dbReference type="Pfam" id="PF09766">
    <property type="entry name" value="FmiP_Thoc5"/>
    <property type="match status" value="1"/>
</dbReference>
<keyword evidence="4" id="KW-0175">Coiled coil</keyword>
<evidence type="ECO:0000256" key="4">
    <source>
        <dbReference type="SAM" id="Coils"/>
    </source>
</evidence>
<keyword evidence="3" id="KW-0539">Nucleus</keyword>
<gene>
    <name evidence="5" type="ORF">F503_01067</name>
</gene>
<dbReference type="OMA" id="HKYMKLP"/>
<accession>S3C460</accession>
<comment type="similarity">
    <text evidence="2">Belongs to the THOC5 family.</text>
</comment>
<evidence type="ECO:0000256" key="1">
    <source>
        <dbReference type="ARBA" id="ARBA00004123"/>
    </source>
</evidence>
<evidence type="ECO:0000313" key="6">
    <source>
        <dbReference type="Proteomes" id="UP000016923"/>
    </source>
</evidence>